<keyword evidence="7" id="KW-1185">Reference proteome</keyword>
<dbReference type="Gene3D" id="3.40.50.2000">
    <property type="entry name" value="Glycogen Phosphorylase B"/>
    <property type="match status" value="2"/>
</dbReference>
<dbReference type="InterPro" id="IPR035595">
    <property type="entry name" value="UDP_glycos_trans_CS"/>
</dbReference>
<reference evidence="6" key="1">
    <citation type="submission" date="2022-04" db="EMBL/GenBank/DDBJ databases">
        <title>Carnegiea gigantea Genome sequencing and assembly v2.</title>
        <authorList>
            <person name="Copetti D."/>
            <person name="Sanderson M.J."/>
            <person name="Burquez A."/>
            <person name="Wojciechowski M.F."/>
        </authorList>
    </citation>
    <scope>NUCLEOTIDE SEQUENCE</scope>
    <source>
        <strain evidence="6">SGP5-SGP5p</strain>
        <tissue evidence="6">Aerial part</tissue>
    </source>
</reference>
<organism evidence="6 7">
    <name type="scientific">Carnegiea gigantea</name>
    <dbReference type="NCBI Taxonomy" id="171969"/>
    <lineage>
        <taxon>Eukaryota</taxon>
        <taxon>Viridiplantae</taxon>
        <taxon>Streptophyta</taxon>
        <taxon>Embryophyta</taxon>
        <taxon>Tracheophyta</taxon>
        <taxon>Spermatophyta</taxon>
        <taxon>Magnoliopsida</taxon>
        <taxon>eudicotyledons</taxon>
        <taxon>Gunneridae</taxon>
        <taxon>Pentapetalae</taxon>
        <taxon>Caryophyllales</taxon>
        <taxon>Cactineae</taxon>
        <taxon>Cactaceae</taxon>
        <taxon>Cactoideae</taxon>
        <taxon>Echinocereeae</taxon>
        <taxon>Carnegiea</taxon>
    </lineage>
</organism>
<evidence type="ECO:0000256" key="4">
    <source>
        <dbReference type="RuleBase" id="RU362057"/>
    </source>
</evidence>
<dbReference type="AlphaFoldDB" id="A0A9Q1KAE0"/>
<sequence>MLGTAPRYKARLGRASRLLYSQKEKSEGMASLQKGVNEAQKPHAVCVPYPAQGHINPILKLAKILHSRGFHITFVNTELNHRALLRSGGPTALDGLPSFRFETIPDGLHTNNDDQLDVTPDIPALCRSTELHCLRPFMDLLHRLDHPAGDAPPVSCIVADAAMFFTLDAAQKLGIPGVLLFTASACGFLGYAQYDKLVDLGLIPFKDANFLTNGDLDRIADWVPSMKGIRLKDLPAFMRTTDPEEFMLGHLRRKVQTAKRASAILFNSFDALEHDVLQSLSSDFPPVYAIGPLQFLLEPIEVEDDKTKSIGSSLWKEDPNCLAWLNSFGPESVVYVNFGSITTLTNDQLVEIAWGLANSNHPFLWITRPDMVTGKSAVLPPEFLEETKNRGLLVSWCNQEQVLAHPAIGGFLTHCGWNSTLESISNGIPMICSPFFAEQQTNCWFCCRKWGIGMEIDHDSGAKRHEVERLVRELMEGENGKEMKQKAMEWKRLAREAALPPNGSSYSNLDHVITKVLSHRVNGG</sequence>
<evidence type="ECO:0000256" key="1">
    <source>
        <dbReference type="ARBA" id="ARBA00009995"/>
    </source>
</evidence>
<keyword evidence="2 3" id="KW-0808">Transferase</keyword>
<feature type="domain" description="Glycosyltransferase N-terminal" evidence="5">
    <location>
        <begin position="45"/>
        <end position="82"/>
    </location>
</feature>
<protein>
    <recommendedName>
        <fullName evidence="4">Glycosyltransferase</fullName>
        <ecNumber evidence="4">2.4.1.-</ecNumber>
    </recommendedName>
</protein>
<dbReference type="Pfam" id="PF26168">
    <property type="entry name" value="Glyco_transf_N"/>
    <property type="match status" value="1"/>
</dbReference>
<gene>
    <name evidence="6" type="ORF">Cgig2_006436</name>
</gene>
<evidence type="ECO:0000313" key="7">
    <source>
        <dbReference type="Proteomes" id="UP001153076"/>
    </source>
</evidence>
<dbReference type="SUPFAM" id="SSF53756">
    <property type="entry name" value="UDP-Glycosyltransferase/glycogen phosphorylase"/>
    <property type="match status" value="1"/>
</dbReference>
<dbReference type="CDD" id="cd03784">
    <property type="entry name" value="GT1_Gtf-like"/>
    <property type="match status" value="1"/>
</dbReference>
<evidence type="ECO:0000259" key="5">
    <source>
        <dbReference type="Pfam" id="PF26168"/>
    </source>
</evidence>
<comment type="caution">
    <text evidence="6">The sequence shown here is derived from an EMBL/GenBank/DDBJ whole genome shotgun (WGS) entry which is preliminary data.</text>
</comment>
<dbReference type="PROSITE" id="PS00375">
    <property type="entry name" value="UDPGT"/>
    <property type="match status" value="1"/>
</dbReference>
<dbReference type="InterPro" id="IPR002213">
    <property type="entry name" value="UDP_glucos_trans"/>
</dbReference>
<dbReference type="EC" id="2.4.1.-" evidence="4"/>
<dbReference type="GO" id="GO:0080044">
    <property type="term" value="F:quercetin 7-O-glucosyltransferase activity"/>
    <property type="evidence" value="ECO:0007669"/>
    <property type="project" value="TreeGrafter"/>
</dbReference>
<proteinExistence type="inferred from homology"/>
<accession>A0A9Q1KAE0</accession>
<dbReference type="PANTHER" id="PTHR11926">
    <property type="entry name" value="GLUCOSYL/GLUCURONOSYL TRANSFERASES"/>
    <property type="match status" value="1"/>
</dbReference>
<dbReference type="OrthoDB" id="5835829at2759"/>
<dbReference type="InterPro" id="IPR058980">
    <property type="entry name" value="Glyco_transf_N"/>
</dbReference>
<dbReference type="EMBL" id="JAKOGI010000223">
    <property type="protein sequence ID" value="KAJ8439300.1"/>
    <property type="molecule type" value="Genomic_DNA"/>
</dbReference>
<dbReference type="Pfam" id="PF00201">
    <property type="entry name" value="UDPGT"/>
    <property type="match status" value="1"/>
</dbReference>
<comment type="similarity">
    <text evidence="1 3">Belongs to the UDP-glycosyltransferase family.</text>
</comment>
<dbReference type="Proteomes" id="UP001153076">
    <property type="component" value="Unassembled WGS sequence"/>
</dbReference>
<evidence type="ECO:0000256" key="3">
    <source>
        <dbReference type="RuleBase" id="RU003718"/>
    </source>
</evidence>
<dbReference type="FunFam" id="3.40.50.2000:FF:000027">
    <property type="entry name" value="Glycosyltransferase"/>
    <property type="match status" value="1"/>
</dbReference>
<name>A0A9Q1KAE0_9CARY</name>
<dbReference type="FunFam" id="3.40.50.2000:FF:000055">
    <property type="entry name" value="Glycosyltransferase"/>
    <property type="match status" value="1"/>
</dbReference>
<dbReference type="GO" id="GO:0080043">
    <property type="term" value="F:quercetin 3-O-glucosyltransferase activity"/>
    <property type="evidence" value="ECO:0007669"/>
    <property type="project" value="TreeGrafter"/>
</dbReference>
<keyword evidence="3" id="KW-0328">Glycosyltransferase</keyword>
<evidence type="ECO:0000256" key="2">
    <source>
        <dbReference type="ARBA" id="ARBA00022679"/>
    </source>
</evidence>
<dbReference type="PANTHER" id="PTHR11926:SF774">
    <property type="entry name" value="UDP-GLYCOSYLTRANSFERASE 85A1-RELATED"/>
    <property type="match status" value="1"/>
</dbReference>
<evidence type="ECO:0000313" key="6">
    <source>
        <dbReference type="EMBL" id="KAJ8439300.1"/>
    </source>
</evidence>